<dbReference type="AlphaFoldDB" id="A0A9J6A382"/>
<dbReference type="FunFam" id="1.25.40.10:FF:000184">
    <property type="entry name" value="Pentatricopeptide repeat-containing protein, chloroplastic"/>
    <property type="match status" value="1"/>
</dbReference>
<dbReference type="Pfam" id="PF14432">
    <property type="entry name" value="DYW_deaminase"/>
    <property type="match status" value="1"/>
</dbReference>
<dbReference type="PANTHER" id="PTHR47926">
    <property type="entry name" value="PENTATRICOPEPTIDE REPEAT-CONTAINING PROTEIN"/>
    <property type="match status" value="1"/>
</dbReference>
<keyword evidence="6" id="KW-1185">Reference proteome</keyword>
<evidence type="ECO:0000256" key="1">
    <source>
        <dbReference type="ARBA" id="ARBA00006643"/>
    </source>
</evidence>
<feature type="domain" description="DYW" evidence="4">
    <location>
        <begin position="660"/>
        <end position="748"/>
    </location>
</feature>
<dbReference type="FunFam" id="1.25.40.10:FF:000348">
    <property type="entry name" value="Pentatricopeptide repeat-containing protein chloroplastic"/>
    <property type="match status" value="1"/>
</dbReference>
<dbReference type="Proteomes" id="UP000824120">
    <property type="component" value="Chromosome 3"/>
</dbReference>
<organism evidence="5 6">
    <name type="scientific">Solanum commersonii</name>
    <name type="common">Commerson's wild potato</name>
    <name type="synonym">Commerson's nightshade</name>
    <dbReference type="NCBI Taxonomy" id="4109"/>
    <lineage>
        <taxon>Eukaryota</taxon>
        <taxon>Viridiplantae</taxon>
        <taxon>Streptophyta</taxon>
        <taxon>Embryophyta</taxon>
        <taxon>Tracheophyta</taxon>
        <taxon>Spermatophyta</taxon>
        <taxon>Magnoliopsida</taxon>
        <taxon>eudicotyledons</taxon>
        <taxon>Gunneridae</taxon>
        <taxon>Pentapetalae</taxon>
        <taxon>asterids</taxon>
        <taxon>lamiids</taxon>
        <taxon>Solanales</taxon>
        <taxon>Solanaceae</taxon>
        <taxon>Solanoideae</taxon>
        <taxon>Solaneae</taxon>
        <taxon>Solanum</taxon>
    </lineage>
</organism>
<dbReference type="GO" id="GO:0008270">
    <property type="term" value="F:zinc ion binding"/>
    <property type="evidence" value="ECO:0007669"/>
    <property type="project" value="InterPro"/>
</dbReference>
<evidence type="ECO:0000256" key="3">
    <source>
        <dbReference type="PROSITE-ProRule" id="PRU00708"/>
    </source>
</evidence>
<dbReference type="Pfam" id="PF20431">
    <property type="entry name" value="E_motif"/>
    <property type="match status" value="1"/>
</dbReference>
<dbReference type="FunFam" id="1.25.40.10:FF:000470">
    <property type="entry name" value="Pentatricopeptide repeat-containing protein At5g66520"/>
    <property type="match status" value="1"/>
</dbReference>
<dbReference type="InterPro" id="IPR032867">
    <property type="entry name" value="DYW_dom"/>
</dbReference>
<proteinExistence type="inferred from homology"/>
<comment type="similarity">
    <text evidence="1">Belongs to the PPR family. PCMP-H subfamily.</text>
</comment>
<dbReference type="InterPro" id="IPR046849">
    <property type="entry name" value="E2_motif"/>
</dbReference>
<dbReference type="Gene3D" id="1.25.40.10">
    <property type="entry name" value="Tetratricopeptide repeat domain"/>
    <property type="match status" value="4"/>
</dbReference>
<dbReference type="PROSITE" id="PS51375">
    <property type="entry name" value="PPR"/>
    <property type="match status" value="6"/>
</dbReference>
<dbReference type="InterPro" id="IPR002885">
    <property type="entry name" value="PPR_rpt"/>
</dbReference>
<name>A0A9J6A382_SOLCO</name>
<feature type="repeat" description="PPR" evidence="3">
    <location>
        <begin position="344"/>
        <end position="378"/>
    </location>
</feature>
<reference evidence="5 6" key="1">
    <citation type="submission" date="2020-09" db="EMBL/GenBank/DDBJ databases">
        <title>De no assembly of potato wild relative species, Solanum commersonii.</title>
        <authorList>
            <person name="Cho K."/>
        </authorList>
    </citation>
    <scope>NUCLEOTIDE SEQUENCE [LARGE SCALE GENOMIC DNA]</scope>
    <source>
        <strain evidence="5">LZ3.2</strain>
        <tissue evidence="5">Leaf</tissue>
    </source>
</reference>
<dbReference type="GO" id="GO:0009451">
    <property type="term" value="P:RNA modification"/>
    <property type="evidence" value="ECO:0007669"/>
    <property type="project" value="InterPro"/>
</dbReference>
<dbReference type="InterPro" id="IPR046848">
    <property type="entry name" value="E_motif"/>
</dbReference>
<evidence type="ECO:0000256" key="2">
    <source>
        <dbReference type="ARBA" id="ARBA00022737"/>
    </source>
</evidence>
<dbReference type="PANTHER" id="PTHR47926:SF492">
    <property type="entry name" value="DYW DOMAIN-CONTAINING PROTEIN"/>
    <property type="match status" value="1"/>
</dbReference>
<dbReference type="OrthoDB" id="185373at2759"/>
<feature type="repeat" description="PPR" evidence="3">
    <location>
        <begin position="445"/>
        <end position="479"/>
    </location>
</feature>
<dbReference type="Pfam" id="PF13041">
    <property type="entry name" value="PPR_2"/>
    <property type="match status" value="4"/>
</dbReference>
<evidence type="ECO:0000259" key="4">
    <source>
        <dbReference type="Pfam" id="PF14432"/>
    </source>
</evidence>
<feature type="repeat" description="PPR" evidence="3">
    <location>
        <begin position="313"/>
        <end position="343"/>
    </location>
</feature>
<dbReference type="EMBL" id="JACXVP010000003">
    <property type="protein sequence ID" value="KAG5618644.1"/>
    <property type="molecule type" value="Genomic_DNA"/>
</dbReference>
<feature type="repeat" description="PPR" evidence="3">
    <location>
        <begin position="212"/>
        <end position="246"/>
    </location>
</feature>
<evidence type="ECO:0000313" key="6">
    <source>
        <dbReference type="Proteomes" id="UP000824120"/>
    </source>
</evidence>
<gene>
    <name evidence="5" type="ORF">H5410_018468</name>
</gene>
<accession>A0A9J6A382</accession>
<dbReference type="NCBIfam" id="TIGR00756">
    <property type="entry name" value="PPR"/>
    <property type="match status" value="7"/>
</dbReference>
<dbReference type="Pfam" id="PF20430">
    <property type="entry name" value="Eplus_motif"/>
    <property type="match status" value="1"/>
</dbReference>
<dbReference type="Pfam" id="PF12854">
    <property type="entry name" value="PPR_1"/>
    <property type="match status" value="1"/>
</dbReference>
<protein>
    <recommendedName>
        <fullName evidence="4">DYW domain-containing protein</fullName>
    </recommendedName>
</protein>
<dbReference type="Pfam" id="PF01535">
    <property type="entry name" value="PPR"/>
    <property type="match status" value="4"/>
</dbReference>
<feature type="repeat" description="PPR" evidence="3">
    <location>
        <begin position="480"/>
        <end position="515"/>
    </location>
</feature>
<dbReference type="InterPro" id="IPR046960">
    <property type="entry name" value="PPR_At4g14850-like_plant"/>
</dbReference>
<comment type="caution">
    <text evidence="5">The sequence shown here is derived from an EMBL/GenBank/DDBJ whole genome shotgun (WGS) entry which is preliminary data.</text>
</comment>
<keyword evidence="2" id="KW-0677">Repeat</keyword>
<feature type="repeat" description="PPR" evidence="3">
    <location>
        <begin position="111"/>
        <end position="145"/>
    </location>
</feature>
<dbReference type="InterPro" id="IPR011990">
    <property type="entry name" value="TPR-like_helical_dom_sf"/>
</dbReference>
<dbReference type="GO" id="GO:0003723">
    <property type="term" value="F:RNA binding"/>
    <property type="evidence" value="ECO:0007669"/>
    <property type="project" value="InterPro"/>
</dbReference>
<sequence>MIMILSSLRGLSNLTYTFNLAFHGKGASQCPNQVFQLAHLHLSPEIHSPLQSLIERCKSMDQLRQIHSVIIQKGLISDPKFCSNIIAFCSNNELGDMKYARSVFGIMPERGVFIWNTMIKGYSRENSPQNGVSIYREMLNNNIQPDNYTFPFLLKGFTREVSLKLGKSMHAHVCKFGFELNEFVHHALIHVYCLCGQVDMARGVFDLSAKSDILIWNSMISGYNRSKQFRESRKLFYAMEEKQLQPTSVTLISVISALSQLKDLDTGNRVHQYIKDYKVQSSLVLDNAIVDLYASSGKMDVALGLFQSMKHKDVISWTTIVKGFVNIGQVDVARKYFDQMPKRDNISWTAMMDGYVKENRFKDVLMLFREMQAAKIRPDEFTMVSILTTCAHLGALELGEWIKTYIDKHKIKVDVHLGNAVIDMYFKCGNVEKALMMFTQMPCRDKFTWTAMIIGLASNGHEREALDMFFEMLRASETPDDVTYIGVLSACTHMGMVDEGKSFFANMASQHGIQPNVIHYGCLVDLLGRAGHLEGAYEVIKSMPVKPNSIVWGALLGACRIHKDVQMAEIAAQQLLQLEPGSGAVYVLLCNIYAACKKWDNLRETRRIMTDRGIKKTPGCSLIEMHGIVHEFVAGDQSHPQSKSIYSKLAELIGELKFSGYVPDTSEVSLDIGEDEKENSLNRHSEKLAIAFALINSEPGFTIRIVKNLRICTDCHHVAKLISERYNRKLIIRDRTRFHHFVQENASSSNIESVIFPSIVFVPPKKSFSQPLCHGCIQAALSLRQAHPSSLAPPFSGRYPYFILFLVADGSFSCIAECAVGFTLGETKEELLRVLGLQGKKGSSLEFLRRGYKVTSLVYYFNSLFYIYSNLVRRRFDLEASSAWRS</sequence>
<evidence type="ECO:0000313" key="5">
    <source>
        <dbReference type="EMBL" id="KAG5618644.1"/>
    </source>
</evidence>